<comment type="function">
    <text evidence="5">Binds preferentially DNA with A/T-rich content.</text>
</comment>
<dbReference type="PROSITE" id="PS50118">
    <property type="entry name" value="HMG_BOX_2"/>
    <property type="match status" value="1"/>
</dbReference>
<dbReference type="PROSITE" id="PS51011">
    <property type="entry name" value="ARID"/>
    <property type="match status" value="1"/>
</dbReference>
<keyword evidence="3" id="KW-0804">Transcription</keyword>
<dbReference type="SMART" id="SM00398">
    <property type="entry name" value="HMG"/>
    <property type="match status" value="1"/>
</dbReference>
<dbReference type="InterPro" id="IPR001606">
    <property type="entry name" value="ARID_dom"/>
</dbReference>
<evidence type="ECO:0008006" key="12">
    <source>
        <dbReference type="Google" id="ProtNLM"/>
    </source>
</evidence>
<dbReference type="FunFam" id="1.10.150.60:FF:000022">
    <property type="entry name" value="High mobility group B protein 15"/>
    <property type="match status" value="1"/>
</dbReference>
<dbReference type="GO" id="GO:0003677">
    <property type="term" value="F:DNA binding"/>
    <property type="evidence" value="ECO:0007669"/>
    <property type="project" value="UniProtKB-UniRule"/>
</dbReference>
<feature type="domain" description="HMG box" evidence="8">
    <location>
        <begin position="269"/>
        <end position="336"/>
    </location>
</feature>
<dbReference type="Proteomes" id="UP000813462">
    <property type="component" value="Unassembled WGS sequence"/>
</dbReference>
<evidence type="ECO:0000256" key="6">
    <source>
        <dbReference type="PROSITE-ProRule" id="PRU00267"/>
    </source>
</evidence>
<dbReference type="InterPro" id="IPR009071">
    <property type="entry name" value="HMG_box_dom"/>
</dbReference>
<feature type="domain" description="ARID" evidence="9">
    <location>
        <begin position="61"/>
        <end position="152"/>
    </location>
</feature>
<evidence type="ECO:0000256" key="5">
    <source>
        <dbReference type="ARBA" id="ARBA00054600"/>
    </source>
</evidence>
<dbReference type="SUPFAM" id="SSF47095">
    <property type="entry name" value="HMG-box"/>
    <property type="match status" value="1"/>
</dbReference>
<dbReference type="PANTHER" id="PTHR46691">
    <property type="entry name" value="HIGH MOBILITY GROUP B PROTEIN 9"/>
    <property type="match status" value="1"/>
</dbReference>
<evidence type="ECO:0000259" key="8">
    <source>
        <dbReference type="PROSITE" id="PS50118"/>
    </source>
</evidence>
<dbReference type="GO" id="GO:0005634">
    <property type="term" value="C:nucleus"/>
    <property type="evidence" value="ECO:0007669"/>
    <property type="project" value="UniProtKB-UniRule"/>
</dbReference>
<reference evidence="10" key="1">
    <citation type="journal article" date="2021" name="Front. Plant Sci.">
        <title>Chromosome-Scale Genome Assembly for Chinese Sour Jujube and Insights Into Its Genome Evolution and Domestication Signature.</title>
        <authorList>
            <person name="Shen L.-Y."/>
            <person name="Luo H."/>
            <person name="Wang X.-L."/>
            <person name="Wang X.-M."/>
            <person name="Qiu X.-J."/>
            <person name="Liu H."/>
            <person name="Zhou S.-S."/>
            <person name="Jia K.-H."/>
            <person name="Nie S."/>
            <person name="Bao Y.-T."/>
            <person name="Zhang R.-G."/>
            <person name="Yun Q.-Z."/>
            <person name="Chai Y.-H."/>
            <person name="Lu J.-Y."/>
            <person name="Li Y."/>
            <person name="Zhao S.-W."/>
            <person name="Mao J.-F."/>
            <person name="Jia S.-G."/>
            <person name="Mao Y.-M."/>
        </authorList>
    </citation>
    <scope>NUCLEOTIDE SEQUENCE</scope>
    <source>
        <strain evidence="10">AT0</strain>
        <tissue evidence="10">Leaf</tissue>
    </source>
</reference>
<dbReference type="InterPro" id="IPR036431">
    <property type="entry name" value="ARID_dom_sf"/>
</dbReference>
<dbReference type="CDD" id="cd16872">
    <property type="entry name" value="ARID_HMGB9-like"/>
    <property type="match status" value="1"/>
</dbReference>
<dbReference type="EMBL" id="JAEACU010000001">
    <property type="protein sequence ID" value="KAH7545476.1"/>
    <property type="molecule type" value="Genomic_DNA"/>
</dbReference>
<organism evidence="10 11">
    <name type="scientific">Ziziphus jujuba var. spinosa</name>
    <dbReference type="NCBI Taxonomy" id="714518"/>
    <lineage>
        <taxon>Eukaryota</taxon>
        <taxon>Viridiplantae</taxon>
        <taxon>Streptophyta</taxon>
        <taxon>Embryophyta</taxon>
        <taxon>Tracheophyta</taxon>
        <taxon>Spermatophyta</taxon>
        <taxon>Magnoliopsida</taxon>
        <taxon>eudicotyledons</taxon>
        <taxon>Gunneridae</taxon>
        <taxon>Pentapetalae</taxon>
        <taxon>rosids</taxon>
        <taxon>fabids</taxon>
        <taxon>Rosales</taxon>
        <taxon>Rhamnaceae</taxon>
        <taxon>Paliureae</taxon>
        <taxon>Ziziphus</taxon>
    </lineage>
</organism>
<sequence length="344" mass="39221">MFTHHHNQPEAEVPKPISENTSAFSAQNHQLRSETANGFSPPLTATAKSYPSATAKYEQVVQSSDLFWEKLKDFHTSFGTKFMIPTVGGKALDLHRLFVEVTNRGGIEKVIRDRKWKEVIVVFNFPTTITSASFVLRKYYLSLLYHFEQVYYFHRRVPSFSMHGIGNMVLDNVNSNLADGLGTPEDGDAKNQLTGLAGLELQPGCSVTGAIDGKFDSGYLVTVKVGSQRLKGVLYHIPLNTSKSSYSLDMHNRRNRKKSRLALRDPSRPKSNRSGYNFFFAEHYARLKPMYYGQEKAISKKIGVLWNNLTEAEKQVYQEKGLRDKERYRTEMMEYKSSYNSTNQ</sequence>
<dbReference type="AlphaFoldDB" id="A0A978W0J2"/>
<accession>A0A978W0J2</accession>
<proteinExistence type="predicted"/>
<dbReference type="Pfam" id="PF00505">
    <property type="entry name" value="HMG_box"/>
    <property type="match status" value="1"/>
</dbReference>
<dbReference type="Gene3D" id="1.10.30.10">
    <property type="entry name" value="High mobility group box domain"/>
    <property type="match status" value="1"/>
</dbReference>
<gene>
    <name evidence="10" type="ORF">FEM48_Zijuj01G0098000</name>
</gene>
<keyword evidence="4 6" id="KW-0539">Nucleus</keyword>
<keyword evidence="2 6" id="KW-0238">DNA-binding</keyword>
<feature type="DNA-binding region" description="HMG box" evidence="6">
    <location>
        <begin position="269"/>
        <end position="336"/>
    </location>
</feature>
<evidence type="ECO:0000259" key="9">
    <source>
        <dbReference type="PROSITE" id="PS51011"/>
    </source>
</evidence>
<evidence type="ECO:0000313" key="10">
    <source>
        <dbReference type="EMBL" id="KAH7545476.1"/>
    </source>
</evidence>
<dbReference type="SMART" id="SM00501">
    <property type="entry name" value="BRIGHT"/>
    <property type="match status" value="1"/>
</dbReference>
<evidence type="ECO:0000256" key="1">
    <source>
        <dbReference type="ARBA" id="ARBA00023015"/>
    </source>
</evidence>
<keyword evidence="1" id="KW-0805">Transcription regulation</keyword>
<evidence type="ECO:0000256" key="3">
    <source>
        <dbReference type="ARBA" id="ARBA00023163"/>
    </source>
</evidence>
<evidence type="ECO:0000256" key="2">
    <source>
        <dbReference type="ARBA" id="ARBA00023125"/>
    </source>
</evidence>
<dbReference type="Gene3D" id="1.10.150.60">
    <property type="entry name" value="ARID DNA-binding domain"/>
    <property type="match status" value="1"/>
</dbReference>
<protein>
    <recommendedName>
        <fullName evidence="12">High mobility group B protein 10</fullName>
    </recommendedName>
</protein>
<dbReference type="CDD" id="cd22009">
    <property type="entry name" value="HMG-box_AtHMGB9-like"/>
    <property type="match status" value="1"/>
</dbReference>
<dbReference type="InterPro" id="IPR045303">
    <property type="entry name" value="ARID_HMGB9-like"/>
</dbReference>
<dbReference type="SMART" id="SM01014">
    <property type="entry name" value="ARID"/>
    <property type="match status" value="1"/>
</dbReference>
<evidence type="ECO:0000256" key="4">
    <source>
        <dbReference type="ARBA" id="ARBA00023242"/>
    </source>
</evidence>
<feature type="region of interest" description="Disordered" evidence="7">
    <location>
        <begin position="250"/>
        <end position="270"/>
    </location>
</feature>
<dbReference type="PANTHER" id="PTHR46691:SF6">
    <property type="entry name" value="HIGH MOBILITY GROUP B PROTEIN 10-RELATED"/>
    <property type="match status" value="1"/>
</dbReference>
<dbReference type="InterPro" id="IPR036910">
    <property type="entry name" value="HMG_box_dom_sf"/>
</dbReference>
<comment type="caution">
    <text evidence="10">The sequence shown here is derived from an EMBL/GenBank/DDBJ whole genome shotgun (WGS) entry which is preliminary data.</text>
</comment>
<evidence type="ECO:0000256" key="7">
    <source>
        <dbReference type="SAM" id="MobiDB-lite"/>
    </source>
</evidence>
<evidence type="ECO:0000313" key="11">
    <source>
        <dbReference type="Proteomes" id="UP000813462"/>
    </source>
</evidence>
<dbReference type="Pfam" id="PF01388">
    <property type="entry name" value="ARID"/>
    <property type="match status" value="1"/>
</dbReference>
<name>A0A978W0J2_ZIZJJ</name>
<dbReference type="SUPFAM" id="SSF46774">
    <property type="entry name" value="ARID-like"/>
    <property type="match status" value="1"/>
</dbReference>